<dbReference type="InterPro" id="IPR000653">
    <property type="entry name" value="DegT/StrS_aminotransferase"/>
</dbReference>
<dbReference type="GO" id="GO:0008483">
    <property type="term" value="F:transaminase activity"/>
    <property type="evidence" value="ECO:0007669"/>
    <property type="project" value="UniProtKB-KW"/>
</dbReference>
<dbReference type="OrthoDB" id="9810913at2"/>
<comment type="similarity">
    <text evidence="1 4">Belongs to the DegT/DnrJ/EryC1 family.</text>
</comment>
<dbReference type="Pfam" id="PF01041">
    <property type="entry name" value="DegT_DnrJ_EryC1"/>
    <property type="match status" value="2"/>
</dbReference>
<dbReference type="Proteomes" id="UP000435357">
    <property type="component" value="Unassembled WGS sequence"/>
</dbReference>
<evidence type="ECO:0000256" key="3">
    <source>
        <dbReference type="PIRSR" id="PIRSR000390-2"/>
    </source>
</evidence>
<dbReference type="RefSeq" id="WP_151166531.1">
    <property type="nucleotide sequence ID" value="NZ_WACR01000002.1"/>
</dbReference>
<evidence type="ECO:0000256" key="2">
    <source>
        <dbReference type="PIRSR" id="PIRSR000390-1"/>
    </source>
</evidence>
<organism evidence="5 6">
    <name type="scientific">Salibacter halophilus</name>
    <dbReference type="NCBI Taxonomy" id="1803916"/>
    <lineage>
        <taxon>Bacteria</taxon>
        <taxon>Pseudomonadati</taxon>
        <taxon>Bacteroidota</taxon>
        <taxon>Flavobacteriia</taxon>
        <taxon>Flavobacteriales</taxon>
        <taxon>Salibacteraceae</taxon>
        <taxon>Salibacter</taxon>
    </lineage>
</organism>
<feature type="modified residue" description="N6-(pyridoxal phosphate)lysine" evidence="3">
    <location>
        <position position="196"/>
    </location>
</feature>
<dbReference type="InterPro" id="IPR015421">
    <property type="entry name" value="PyrdxlP-dep_Trfase_major"/>
</dbReference>
<evidence type="ECO:0000313" key="5">
    <source>
        <dbReference type="EMBL" id="KAB1065706.1"/>
    </source>
</evidence>
<keyword evidence="6" id="KW-1185">Reference proteome</keyword>
<evidence type="ECO:0000313" key="6">
    <source>
        <dbReference type="Proteomes" id="UP000435357"/>
    </source>
</evidence>
<dbReference type="PANTHER" id="PTHR30244:SF34">
    <property type="entry name" value="DTDP-4-AMINO-4,6-DIDEOXYGALACTOSE TRANSAMINASE"/>
    <property type="match status" value="1"/>
</dbReference>
<dbReference type="EMBL" id="WACR01000002">
    <property type="protein sequence ID" value="KAB1065706.1"/>
    <property type="molecule type" value="Genomic_DNA"/>
</dbReference>
<accession>A0A6N6M9E2</accession>
<reference evidence="5 6" key="1">
    <citation type="submission" date="2019-09" db="EMBL/GenBank/DDBJ databases">
        <title>Genomes of Cryomorphaceae.</title>
        <authorList>
            <person name="Bowman J.P."/>
        </authorList>
    </citation>
    <scope>NUCLEOTIDE SEQUENCE [LARGE SCALE GENOMIC DNA]</scope>
    <source>
        <strain evidence="5 6">KCTC 52047</strain>
    </source>
</reference>
<keyword evidence="3 4" id="KW-0663">Pyridoxal phosphate</keyword>
<comment type="caution">
    <text evidence="5">The sequence shown here is derived from an EMBL/GenBank/DDBJ whole genome shotgun (WGS) entry which is preliminary data.</text>
</comment>
<dbReference type="GO" id="GO:0030170">
    <property type="term" value="F:pyridoxal phosphate binding"/>
    <property type="evidence" value="ECO:0007669"/>
    <property type="project" value="TreeGrafter"/>
</dbReference>
<dbReference type="AlphaFoldDB" id="A0A6N6M9E2"/>
<dbReference type="Gene3D" id="3.40.640.10">
    <property type="entry name" value="Type I PLP-dependent aspartate aminotransferase-like (Major domain)"/>
    <property type="match status" value="1"/>
</dbReference>
<feature type="active site" description="Proton acceptor" evidence="2">
    <location>
        <position position="196"/>
    </location>
</feature>
<dbReference type="PANTHER" id="PTHR30244">
    <property type="entry name" value="TRANSAMINASE"/>
    <property type="match status" value="1"/>
</dbReference>
<dbReference type="CDD" id="cd00616">
    <property type="entry name" value="AHBA_syn"/>
    <property type="match status" value="1"/>
</dbReference>
<proteinExistence type="inferred from homology"/>
<evidence type="ECO:0000256" key="1">
    <source>
        <dbReference type="ARBA" id="ARBA00037999"/>
    </source>
</evidence>
<sequence length="411" mass="46555">MIPFSPPRVDDRIVEEVVDALKSGWITTGPKTKLFEKRLAEFTTASKIVCLNSGTAGMELMLSWFGVGEGDEVIIPSYTYTATANAVVHKGATPVMCDVGDDFNIDVNKIESLITERTKVIIPVDVGGMPCDYDELYSLVRSKKIRSLFTPNNERQELLGRVLILADAAHSIGAKYKGQNSGVLADASAFSFHAVKNLTTAEGGALAVNMPDRFDHERIYKELNVKALHGQTKDAFAKVKKGGWRYDVIEPGYKYNMTDILASIGLVELERYEEDTLAKRRYIFDRYTKELGKNDWAITPTYETDDKISNYHLYMLRIKGITEHERNLIIYEIYEQDVAVNVHYQPLPMLTYYKKMGFNVDHYPKAFENYTHEISLPVYYDLSDEDIDTVINAVVTAYEKVMEKSRAQKAV</sequence>
<dbReference type="Gene3D" id="3.90.1150.10">
    <property type="entry name" value="Aspartate Aminotransferase, domain 1"/>
    <property type="match status" value="1"/>
</dbReference>
<dbReference type="SUPFAM" id="SSF53383">
    <property type="entry name" value="PLP-dependent transferases"/>
    <property type="match status" value="1"/>
</dbReference>
<gene>
    <name evidence="5" type="ORF">F3059_03350</name>
</gene>
<dbReference type="PIRSF" id="PIRSF000390">
    <property type="entry name" value="PLP_StrS"/>
    <property type="match status" value="1"/>
</dbReference>
<keyword evidence="5" id="KW-0808">Transferase</keyword>
<protein>
    <submittedName>
        <fullName evidence="5">DegT/DnrJ/EryC1/StrS aminotransferase family protein</fullName>
    </submittedName>
</protein>
<dbReference type="InterPro" id="IPR015424">
    <property type="entry name" value="PyrdxlP-dep_Trfase"/>
</dbReference>
<evidence type="ECO:0000256" key="4">
    <source>
        <dbReference type="RuleBase" id="RU004508"/>
    </source>
</evidence>
<dbReference type="GO" id="GO:0000271">
    <property type="term" value="P:polysaccharide biosynthetic process"/>
    <property type="evidence" value="ECO:0007669"/>
    <property type="project" value="TreeGrafter"/>
</dbReference>
<keyword evidence="5" id="KW-0032">Aminotransferase</keyword>
<dbReference type="InterPro" id="IPR015422">
    <property type="entry name" value="PyrdxlP-dep_Trfase_small"/>
</dbReference>
<name>A0A6N6M9E2_9FLAO</name>